<dbReference type="InterPro" id="IPR020845">
    <property type="entry name" value="AMP-binding_CS"/>
</dbReference>
<reference evidence="4" key="1">
    <citation type="submission" date="2020-06" db="EMBL/GenBank/DDBJ databases">
        <authorList>
            <consortium name="Plant Systems Biology data submission"/>
        </authorList>
    </citation>
    <scope>NUCLEOTIDE SEQUENCE</scope>
    <source>
        <strain evidence="4">D6</strain>
    </source>
</reference>
<dbReference type="Pfam" id="PF23562">
    <property type="entry name" value="AMP-binding_C_3"/>
    <property type="match status" value="1"/>
</dbReference>
<dbReference type="GO" id="GO:0005524">
    <property type="term" value="F:ATP binding"/>
    <property type="evidence" value="ECO:0007669"/>
    <property type="project" value="UniProtKB-KW"/>
</dbReference>
<organism evidence="4 5">
    <name type="scientific">Seminavis robusta</name>
    <dbReference type="NCBI Taxonomy" id="568900"/>
    <lineage>
        <taxon>Eukaryota</taxon>
        <taxon>Sar</taxon>
        <taxon>Stramenopiles</taxon>
        <taxon>Ochrophyta</taxon>
        <taxon>Bacillariophyta</taxon>
        <taxon>Bacillariophyceae</taxon>
        <taxon>Bacillariophycidae</taxon>
        <taxon>Naviculales</taxon>
        <taxon>Naviculaceae</taxon>
        <taxon>Seminavis</taxon>
    </lineage>
</organism>
<dbReference type="Proteomes" id="UP001153069">
    <property type="component" value="Unassembled WGS sequence"/>
</dbReference>
<dbReference type="EMBL" id="CAICTM010000308">
    <property type="protein sequence ID" value="CAB9507500.1"/>
    <property type="molecule type" value="Genomic_DNA"/>
</dbReference>
<evidence type="ECO:0000259" key="3">
    <source>
        <dbReference type="Pfam" id="PF00501"/>
    </source>
</evidence>
<dbReference type="GO" id="GO:0016020">
    <property type="term" value="C:membrane"/>
    <property type="evidence" value="ECO:0007669"/>
    <property type="project" value="TreeGrafter"/>
</dbReference>
<dbReference type="Pfam" id="PF00501">
    <property type="entry name" value="AMP-binding"/>
    <property type="match status" value="1"/>
</dbReference>
<dbReference type="PANTHER" id="PTHR43272:SF33">
    <property type="entry name" value="AMP-BINDING DOMAIN-CONTAINING PROTEIN-RELATED"/>
    <property type="match status" value="1"/>
</dbReference>
<dbReference type="SUPFAM" id="SSF56801">
    <property type="entry name" value="Acetyl-CoA synthetase-like"/>
    <property type="match status" value="1"/>
</dbReference>
<dbReference type="Gene3D" id="3.40.50.12780">
    <property type="entry name" value="N-terminal domain of ligase-like"/>
    <property type="match status" value="1"/>
</dbReference>
<dbReference type="OrthoDB" id="1700726at2759"/>
<dbReference type="InterPro" id="IPR000873">
    <property type="entry name" value="AMP-dep_synth/lig_dom"/>
</dbReference>
<dbReference type="PROSITE" id="PS00455">
    <property type="entry name" value="AMP_BINDING"/>
    <property type="match status" value="1"/>
</dbReference>
<keyword evidence="1" id="KW-0547">Nucleotide-binding</keyword>
<proteinExistence type="predicted"/>
<evidence type="ECO:0000256" key="2">
    <source>
        <dbReference type="ARBA" id="ARBA00022840"/>
    </source>
</evidence>
<evidence type="ECO:0000256" key="1">
    <source>
        <dbReference type="ARBA" id="ARBA00022741"/>
    </source>
</evidence>
<name>A0A9N8DVL7_9STRA</name>
<keyword evidence="2" id="KW-0067">ATP-binding</keyword>
<feature type="domain" description="AMP-dependent synthetase/ligase" evidence="3">
    <location>
        <begin position="93"/>
        <end position="493"/>
    </location>
</feature>
<sequence>MASTTLRTLTLRRLLRPSRSSLAAIAPTRSFSGSSNDYVLSEHEQKFYDKGWLDERGLTQFKTLHENQVRACQIFADRDLYGVYSDETEKFEFSTYRDFGQQVDLARHVLKDLGVGPGDKVALIANNRWEWAAIACAAYSLTAGIVPMYEAQLPSDWSYIVNDSQAKVLFCATQEIYDSVKKDVAPSAPTLQTTMCLDAPEGEPHAFATAMAAATEDAEGKLILEPTVDDLASLIYTSGTTGKPKGVELTHNNISTNVIGAARTMVENPHDFINPHDRSLAFLPWAHSYGQTCELWLGIAHGCSAGICRGVPFILEDLQHVKPSALFAVPTLYKKVYDGVNNVMETANPRRKYLMQRALELGSKNAAYQQGRGPALGFMENLTFKALDSIVLSKIRARFGGNLKHAFVAGAACPAEVIKFMDSLGIMVLEGYGLTETSPIITINSPEQRFVGAVGRPIGDVKVHIMGDDGKELGPGQDGEICCTGPNIMKGYYNNPEATNEVISVAPDGVSRMFHTGDMGQFTEDGFVKVTGRIKEQYKLENGKYVVPTPIEEAIGMSRFITQVVLVGANRPHNVVLIVPEWEALRTEFQVSPEVTEEELANDERVKELIDAEIQMSCYNLKKFEIPTKFAFVSPFTVANDMLTPKMSIRRHKVQETYKDLIVELYGTELESEANNTNKEPKEKAA</sequence>
<evidence type="ECO:0000313" key="4">
    <source>
        <dbReference type="EMBL" id="CAB9507500.1"/>
    </source>
</evidence>
<comment type="caution">
    <text evidence="4">The sequence shown here is derived from an EMBL/GenBank/DDBJ whole genome shotgun (WGS) entry which is preliminary data.</text>
</comment>
<dbReference type="PANTHER" id="PTHR43272">
    <property type="entry name" value="LONG-CHAIN-FATTY-ACID--COA LIGASE"/>
    <property type="match status" value="1"/>
</dbReference>
<keyword evidence="5" id="KW-1185">Reference proteome</keyword>
<evidence type="ECO:0000313" key="5">
    <source>
        <dbReference type="Proteomes" id="UP001153069"/>
    </source>
</evidence>
<gene>
    <name evidence="4" type="ORF">SEMRO_309_G113710.1</name>
</gene>
<dbReference type="CDD" id="cd05907">
    <property type="entry name" value="VL_LC_FACS_like"/>
    <property type="match status" value="1"/>
</dbReference>
<protein>
    <submittedName>
        <fullName evidence="4">7a-methyl-1,5-dioxo-octahydro-1H-inden-4-yl</fullName>
    </submittedName>
</protein>
<dbReference type="GO" id="GO:0004467">
    <property type="term" value="F:long-chain fatty acid-CoA ligase activity"/>
    <property type="evidence" value="ECO:0007669"/>
    <property type="project" value="TreeGrafter"/>
</dbReference>
<accession>A0A9N8DVL7</accession>
<dbReference type="AlphaFoldDB" id="A0A9N8DVL7"/>
<dbReference type="InterPro" id="IPR042099">
    <property type="entry name" value="ANL_N_sf"/>
</dbReference>